<keyword evidence="4" id="KW-0812">Transmembrane</keyword>
<dbReference type="PROSITE" id="PS50011">
    <property type="entry name" value="PROTEIN_KINASE_DOM"/>
    <property type="match status" value="1"/>
</dbReference>
<dbReference type="InterPro" id="IPR001683">
    <property type="entry name" value="PX_dom"/>
</dbReference>
<feature type="compositionally biased region" description="Basic and acidic residues" evidence="3">
    <location>
        <begin position="181"/>
        <end position="196"/>
    </location>
</feature>
<dbReference type="SMART" id="SM00220">
    <property type="entry name" value="S_TKc"/>
    <property type="match status" value="1"/>
</dbReference>
<evidence type="ECO:0000259" key="5">
    <source>
        <dbReference type="PROSITE" id="PS50011"/>
    </source>
</evidence>
<dbReference type="Gene3D" id="1.20.58.80">
    <property type="entry name" value="Phosphotransferase system, lactose/cellobiose-type IIA subunit"/>
    <property type="match status" value="1"/>
</dbReference>
<dbReference type="Gene3D" id="1.10.510.10">
    <property type="entry name" value="Transferase(Phosphotransferase) domain 1"/>
    <property type="match status" value="1"/>
</dbReference>
<feature type="domain" description="PX" evidence="6">
    <location>
        <begin position="1"/>
        <end position="143"/>
    </location>
</feature>
<keyword evidence="2" id="KW-0524">Neurogenesis</keyword>
<dbReference type="InterPro" id="IPR036181">
    <property type="entry name" value="MIT_dom_sf"/>
</dbReference>
<evidence type="ECO:0008006" key="9">
    <source>
        <dbReference type="Google" id="ProtNLM"/>
    </source>
</evidence>
<dbReference type="InterPro" id="IPR051866">
    <property type="entry name" value="Intracell_Sig-Traffick_Protein"/>
</dbReference>
<keyword evidence="8" id="KW-1185">Reference proteome</keyword>
<dbReference type="STRING" id="35570.A0A1I8NW63"/>
<evidence type="ECO:0000259" key="6">
    <source>
        <dbReference type="PROSITE" id="PS50195"/>
    </source>
</evidence>
<keyword evidence="4" id="KW-1133">Transmembrane helix</keyword>
<dbReference type="InterPro" id="IPR000719">
    <property type="entry name" value="Prot_kinase_dom"/>
</dbReference>
<dbReference type="Pfam" id="PF00787">
    <property type="entry name" value="PX"/>
    <property type="match status" value="1"/>
</dbReference>
<evidence type="ECO:0000256" key="4">
    <source>
        <dbReference type="SAM" id="Phobius"/>
    </source>
</evidence>
<dbReference type="PANTHER" id="PTHR15508:SF8">
    <property type="entry name" value="LD24550P"/>
    <property type="match status" value="1"/>
</dbReference>
<dbReference type="GO" id="GO:0035091">
    <property type="term" value="F:phosphatidylinositol binding"/>
    <property type="evidence" value="ECO:0007669"/>
    <property type="project" value="InterPro"/>
</dbReference>
<dbReference type="InterPro" id="IPR007330">
    <property type="entry name" value="MIT_dom"/>
</dbReference>
<keyword evidence="4" id="KW-0472">Membrane</keyword>
<gene>
    <name evidence="7" type="primary">106089232</name>
</gene>
<dbReference type="CDD" id="cd02677">
    <property type="entry name" value="MIT_SNX15"/>
    <property type="match status" value="1"/>
</dbReference>
<dbReference type="Gene3D" id="3.30.200.20">
    <property type="entry name" value="Phosphorylase Kinase, domain 1"/>
    <property type="match status" value="1"/>
</dbReference>
<dbReference type="GO" id="GO:0007399">
    <property type="term" value="P:nervous system development"/>
    <property type="evidence" value="ECO:0007669"/>
    <property type="project" value="UniProtKB-KW"/>
</dbReference>
<feature type="region of interest" description="Disordered" evidence="3">
    <location>
        <begin position="178"/>
        <end position="213"/>
    </location>
</feature>
<dbReference type="Proteomes" id="UP000095300">
    <property type="component" value="Unassembled WGS sequence"/>
</dbReference>
<organism evidence="7 8">
    <name type="scientific">Stomoxys calcitrans</name>
    <name type="common">Stable fly</name>
    <name type="synonym">Conops calcitrans</name>
    <dbReference type="NCBI Taxonomy" id="35570"/>
    <lineage>
        <taxon>Eukaryota</taxon>
        <taxon>Metazoa</taxon>
        <taxon>Ecdysozoa</taxon>
        <taxon>Arthropoda</taxon>
        <taxon>Hexapoda</taxon>
        <taxon>Insecta</taxon>
        <taxon>Pterygota</taxon>
        <taxon>Neoptera</taxon>
        <taxon>Endopterygota</taxon>
        <taxon>Diptera</taxon>
        <taxon>Brachycera</taxon>
        <taxon>Muscomorpha</taxon>
        <taxon>Muscoidea</taxon>
        <taxon>Muscidae</taxon>
        <taxon>Stomoxys</taxon>
    </lineage>
</organism>
<dbReference type="Pfam" id="PF04212">
    <property type="entry name" value="MIT"/>
    <property type="match status" value="1"/>
</dbReference>
<protein>
    <recommendedName>
        <fullName evidence="9">PX domain-containing protein</fullName>
    </recommendedName>
</protein>
<evidence type="ECO:0000256" key="1">
    <source>
        <dbReference type="ARBA" id="ARBA00022677"/>
    </source>
</evidence>
<dbReference type="Pfam" id="PF00069">
    <property type="entry name" value="Pkinase"/>
    <property type="match status" value="1"/>
</dbReference>
<dbReference type="SUPFAM" id="SSF64268">
    <property type="entry name" value="PX domain"/>
    <property type="match status" value="1"/>
</dbReference>
<evidence type="ECO:0000256" key="3">
    <source>
        <dbReference type="SAM" id="MobiDB-lite"/>
    </source>
</evidence>
<dbReference type="Gene3D" id="3.30.1520.10">
    <property type="entry name" value="Phox-like domain"/>
    <property type="match status" value="1"/>
</dbReference>
<dbReference type="VEuPathDB" id="VectorBase:SCAU002539"/>
<dbReference type="SUPFAM" id="SSF116846">
    <property type="entry name" value="MIT domain"/>
    <property type="match status" value="1"/>
</dbReference>
<proteinExistence type="predicted"/>
<dbReference type="InterPro" id="IPR036871">
    <property type="entry name" value="PX_dom_sf"/>
</dbReference>
<feature type="domain" description="Protein kinase" evidence="5">
    <location>
        <begin position="303"/>
        <end position="618"/>
    </location>
</feature>
<dbReference type="SUPFAM" id="SSF56112">
    <property type="entry name" value="Protein kinase-like (PK-like)"/>
    <property type="match status" value="1"/>
</dbReference>
<dbReference type="PANTHER" id="PTHR15508">
    <property type="entry name" value="RIBOSOMAL PROTEIN S6 KINASE"/>
    <property type="match status" value="1"/>
</dbReference>
<evidence type="ECO:0000256" key="2">
    <source>
        <dbReference type="ARBA" id="ARBA00022902"/>
    </source>
</evidence>
<evidence type="ECO:0000313" key="8">
    <source>
        <dbReference type="Proteomes" id="UP000095300"/>
    </source>
</evidence>
<reference evidence="7" key="1">
    <citation type="submission" date="2020-05" db="UniProtKB">
        <authorList>
            <consortium name="EnsemblMetazoa"/>
        </authorList>
    </citation>
    <scope>IDENTIFICATION</scope>
    <source>
        <strain evidence="7">USDA</strain>
    </source>
</reference>
<feature type="transmembrane region" description="Helical" evidence="4">
    <location>
        <begin position="578"/>
        <end position="600"/>
    </location>
</feature>
<accession>A0A1I8NW63</accession>
<evidence type="ECO:0000313" key="7">
    <source>
        <dbReference type="EnsemblMetazoa" id="SCAU002539-PC"/>
    </source>
</evidence>
<name>A0A1I8NW63_STOCA</name>
<dbReference type="OrthoDB" id="1278353at2759"/>
<sequence>MSFEISDSVYLRAIDMAPDLLGGWIHNFTVTDTDQTSGFTLYKITSIVFPRSKPQALTQLVVWRRFHDIKKLHRELKRRHKSLCLPGFIPEPIDCSFFKRFDRDVIQKRKVYILSLLDFAAQHPQLYKSHSFAQFFNETTPQNKIQKLVGKAARFGRKLEIEQYDEIDGEESKFNSLCDTSIHDDDNATEGNEKQEVAGNEKVSADSENDSSTNVPVKYNLRFLTPMASVESEDSDDYIYEAALEFSQAVQAEANLDYNDAYSRYKAGVDILLKGCKDDQNDDRVYIARAKIAKYLARAEDIYDRFLRTSHRSFASTVSASNFQLAIDVSGNTNSDSSGLYLERPWNHMAKYKVKSLLSNKVLLVSSTEPLKPIYVMKGVEKPSSNSPTQTVFLPQHVPYMVDLFAFFQSEQKIFLLLQFASGGKLIEHLHSLQKSAVEVKPEQGEDRKSCDMQLHSSEDNVKQLIDSSKQLIESVSNTLNETNSQTLYSLRAKQRDLKKWSQQLLVAIHSLHEKSVILCDLHIDNLLLDESDNLRLTYFYQNEGISSDSCIHKALSPKAMENHFVAPERPLSLRSDWWSYGVILYELFVGLVSDVFFVLDVRRKNKKQKLLKKNPEE</sequence>
<dbReference type="SMART" id="SM00745">
    <property type="entry name" value="MIT"/>
    <property type="match status" value="1"/>
</dbReference>
<dbReference type="GO" id="GO:0004672">
    <property type="term" value="F:protein kinase activity"/>
    <property type="evidence" value="ECO:0007669"/>
    <property type="project" value="InterPro"/>
</dbReference>
<dbReference type="GO" id="GO:0005524">
    <property type="term" value="F:ATP binding"/>
    <property type="evidence" value="ECO:0007669"/>
    <property type="project" value="InterPro"/>
</dbReference>
<keyword evidence="1" id="KW-0551">Lipid droplet</keyword>
<dbReference type="PROSITE" id="PS50195">
    <property type="entry name" value="PX"/>
    <property type="match status" value="1"/>
</dbReference>
<dbReference type="EnsemblMetazoa" id="SCAU002539-RC">
    <property type="protein sequence ID" value="SCAU002539-PC"/>
    <property type="gene ID" value="SCAU002539"/>
</dbReference>
<dbReference type="InterPro" id="IPR011009">
    <property type="entry name" value="Kinase-like_dom_sf"/>
</dbReference>
<dbReference type="AlphaFoldDB" id="A0A1I8NW63"/>